<gene>
    <name evidence="1" type="ORF">ALP15_01893</name>
</gene>
<sequence>MYRQGPSSSLLNNATPSRLRTVRNKRSTKSFDDELITRFRVMTVEQIARILGLYCKQDKEYESSHYRNAKCFHISKDGEVFEIIVSQLKWYSTHRRCGGGGGIDLTMHIYGESFKAALARLVLGLERLEAENLKS</sequence>
<dbReference type="Proteomes" id="UP000272241">
    <property type="component" value="Unassembled WGS sequence"/>
</dbReference>
<dbReference type="EMBL" id="RBUO01000127">
    <property type="protein sequence ID" value="RMV20263.1"/>
    <property type="molecule type" value="Genomic_DNA"/>
</dbReference>
<comment type="caution">
    <text evidence="1">The sequence shown here is derived from an EMBL/GenBank/DDBJ whole genome shotgun (WGS) entry which is preliminary data.</text>
</comment>
<evidence type="ECO:0000313" key="2">
    <source>
        <dbReference type="Proteomes" id="UP000272241"/>
    </source>
</evidence>
<organism evidence="1 2">
    <name type="scientific">Pseudomonas savastanoi</name>
    <name type="common">Pseudomonas syringae pv. savastanoi</name>
    <dbReference type="NCBI Taxonomy" id="29438"/>
    <lineage>
        <taxon>Bacteria</taxon>
        <taxon>Pseudomonadati</taxon>
        <taxon>Pseudomonadota</taxon>
        <taxon>Gammaproteobacteria</taxon>
        <taxon>Pseudomonadales</taxon>
        <taxon>Pseudomonadaceae</taxon>
        <taxon>Pseudomonas</taxon>
    </lineage>
</organism>
<protein>
    <submittedName>
        <fullName evidence="1">Hypothical protein</fullName>
    </submittedName>
</protein>
<proteinExistence type="predicted"/>
<dbReference type="AlphaFoldDB" id="A0A3M6ALR3"/>
<name>A0A3M6ALR3_PSESS</name>
<accession>A0A3M6ALR3</accession>
<evidence type="ECO:0000313" key="1">
    <source>
        <dbReference type="EMBL" id="RMV20263.1"/>
    </source>
</evidence>
<reference evidence="1 2" key="1">
    <citation type="submission" date="2018-08" db="EMBL/GenBank/DDBJ databases">
        <title>Recombination of ecologically and evolutionarily significant loci maintains genetic cohesion in the Pseudomonas syringae species complex.</title>
        <authorList>
            <person name="Dillon M."/>
            <person name="Thakur S."/>
            <person name="Almeida R.N.D."/>
            <person name="Weir B.S."/>
            <person name="Guttman D.S."/>
        </authorList>
    </citation>
    <scope>NUCLEOTIDE SEQUENCE [LARGE SCALE GENOMIC DNA]</scope>
    <source>
        <strain evidence="1 2">ICMP 11895</strain>
    </source>
</reference>